<dbReference type="Gene3D" id="3.30.1110.10">
    <property type="match status" value="1"/>
</dbReference>
<evidence type="ECO:0000313" key="6">
    <source>
        <dbReference type="Proteomes" id="UP001157733"/>
    </source>
</evidence>
<keyword evidence="3" id="KW-0418">Kinase</keyword>
<dbReference type="Proteomes" id="UP001157733">
    <property type="component" value="Chromosome"/>
</dbReference>
<dbReference type="PROSITE" id="PS00584">
    <property type="entry name" value="PFKB_KINASES_2"/>
    <property type="match status" value="1"/>
</dbReference>
<dbReference type="EC" id="2.7.1.-" evidence="5"/>
<comment type="similarity">
    <text evidence="1">Belongs to the carbohydrate kinase PfkB family.</text>
</comment>
<dbReference type="PANTHER" id="PTHR43320">
    <property type="entry name" value="SUGAR KINASE"/>
    <property type="match status" value="1"/>
</dbReference>
<dbReference type="CDD" id="cd01168">
    <property type="entry name" value="adenosine_kinase"/>
    <property type="match status" value="1"/>
</dbReference>
<dbReference type="PANTHER" id="PTHR43320:SF3">
    <property type="entry name" value="CARBOHYDRATE KINASE PFKB DOMAIN-CONTAINING PROTEIN"/>
    <property type="match status" value="1"/>
</dbReference>
<reference evidence="5 6" key="1">
    <citation type="submission" date="2022-09" db="EMBL/GenBank/DDBJ databases">
        <authorList>
            <person name="Kop L."/>
        </authorList>
    </citation>
    <scope>NUCLEOTIDE SEQUENCE [LARGE SCALE GENOMIC DNA]</scope>
    <source>
        <strain evidence="5 6">347</strain>
    </source>
</reference>
<dbReference type="InterPro" id="IPR029056">
    <property type="entry name" value="Ribokinase-like"/>
</dbReference>
<sequence>MNYDLVGIGNALVDIEVRVEDNFITQNAFTKGGMTLTSIEGQNKLLSQFDGAAHKICSGGSAANTVHGMRVLGANTYYLGRVADDRYGRHYTEDMQNCGVGFPGPDSADTGTGTCLILVTPDSERTMLTHLGISTGLHPENVDETIVKSAKAVYIEGYLWTGDDTRAAAIKMADIARKHRIPVAFTLSDAFVVNSFKEDLLDFIRWKTDILFCNDVEAKAMADLDDAEKAFDKLKHLAGTVFMTRGKDGSWVGKNGDDTLSVNAFPVKAVDTTGAGDLYAAGALYGLNQGLGLKESAIIGSYCASEVVTHFGARMPTHSHTDVDKILKAYKE</sequence>
<evidence type="ECO:0000259" key="4">
    <source>
        <dbReference type="Pfam" id="PF00294"/>
    </source>
</evidence>
<dbReference type="GO" id="GO:0016740">
    <property type="term" value="F:transferase activity"/>
    <property type="evidence" value="ECO:0007669"/>
    <property type="project" value="UniProtKB-KW"/>
</dbReference>
<dbReference type="EMBL" id="OX336137">
    <property type="protein sequence ID" value="CAI2717366.1"/>
    <property type="molecule type" value="Genomic_DNA"/>
</dbReference>
<proteinExistence type="inferred from homology"/>
<evidence type="ECO:0000256" key="2">
    <source>
        <dbReference type="ARBA" id="ARBA00022679"/>
    </source>
</evidence>
<dbReference type="SUPFAM" id="SSF53613">
    <property type="entry name" value="Ribokinase-like"/>
    <property type="match status" value="1"/>
</dbReference>
<name>A0ABM9HB65_9BACT</name>
<dbReference type="Pfam" id="PF00294">
    <property type="entry name" value="PfkB"/>
    <property type="match status" value="1"/>
</dbReference>
<feature type="domain" description="Carbohydrate kinase PfkB" evidence="4">
    <location>
        <begin position="58"/>
        <end position="316"/>
    </location>
</feature>
<keyword evidence="2 5" id="KW-0808">Transferase</keyword>
<evidence type="ECO:0000313" key="5">
    <source>
        <dbReference type="EMBL" id="CAI2717366.1"/>
    </source>
</evidence>
<organism evidence="5 6">
    <name type="scientific">Nitrospina watsonii</name>
    <dbReference type="NCBI Taxonomy" id="1323948"/>
    <lineage>
        <taxon>Bacteria</taxon>
        <taxon>Pseudomonadati</taxon>
        <taxon>Nitrospinota/Tectimicrobiota group</taxon>
        <taxon>Nitrospinota</taxon>
        <taxon>Nitrospinia</taxon>
        <taxon>Nitrospinales</taxon>
        <taxon>Nitrospinaceae</taxon>
        <taxon>Nitrospina</taxon>
    </lineage>
</organism>
<dbReference type="RefSeq" id="WP_282010311.1">
    <property type="nucleotide sequence ID" value="NZ_OX336137.1"/>
</dbReference>
<evidence type="ECO:0000256" key="3">
    <source>
        <dbReference type="ARBA" id="ARBA00022777"/>
    </source>
</evidence>
<dbReference type="InterPro" id="IPR052700">
    <property type="entry name" value="Carb_kinase_PfkB-like"/>
</dbReference>
<accession>A0ABM9HB65</accession>
<dbReference type="Gene3D" id="3.40.1190.20">
    <property type="match status" value="1"/>
</dbReference>
<evidence type="ECO:0000256" key="1">
    <source>
        <dbReference type="ARBA" id="ARBA00010688"/>
    </source>
</evidence>
<gene>
    <name evidence="5" type="ORF">NSPWAT_0507</name>
</gene>
<dbReference type="InterPro" id="IPR011611">
    <property type="entry name" value="PfkB_dom"/>
</dbReference>
<dbReference type="InterPro" id="IPR002173">
    <property type="entry name" value="Carboh/pur_kinase_PfkB_CS"/>
</dbReference>
<keyword evidence="6" id="KW-1185">Reference proteome</keyword>
<protein>
    <submittedName>
        <fullName evidence="5">Predicted ribokinase family sugar kinase</fullName>
        <ecNumber evidence="5">2.7.1.-</ecNumber>
    </submittedName>
</protein>